<organism evidence="10 11">
    <name type="scientific">Actinomadura monticuli</name>
    <dbReference type="NCBI Taxonomy" id="3097367"/>
    <lineage>
        <taxon>Bacteria</taxon>
        <taxon>Bacillati</taxon>
        <taxon>Actinomycetota</taxon>
        <taxon>Actinomycetes</taxon>
        <taxon>Streptosporangiales</taxon>
        <taxon>Thermomonosporaceae</taxon>
        <taxon>Actinomadura</taxon>
    </lineage>
</organism>
<keyword evidence="4 7" id="KW-0812">Transmembrane</keyword>
<protein>
    <submittedName>
        <fullName evidence="10">Mechanosensitive ion channel family protein</fullName>
    </submittedName>
</protein>
<feature type="transmembrane region" description="Helical" evidence="7">
    <location>
        <begin position="81"/>
        <end position="101"/>
    </location>
</feature>
<evidence type="ECO:0000256" key="5">
    <source>
        <dbReference type="ARBA" id="ARBA00022989"/>
    </source>
</evidence>
<dbReference type="RefSeq" id="WP_371953185.1">
    <property type="nucleotide sequence ID" value="NZ_JAXCEI010000014.1"/>
</dbReference>
<dbReference type="SUPFAM" id="SSF82861">
    <property type="entry name" value="Mechanosensitive channel protein MscS (YggB), transmembrane region"/>
    <property type="match status" value="1"/>
</dbReference>
<dbReference type="InterPro" id="IPR010920">
    <property type="entry name" value="LSM_dom_sf"/>
</dbReference>
<name>A0ABV4QLE2_9ACTN</name>
<dbReference type="InterPro" id="IPR045276">
    <property type="entry name" value="YbiO_bact"/>
</dbReference>
<evidence type="ECO:0000313" key="10">
    <source>
        <dbReference type="EMBL" id="MFA1542769.1"/>
    </source>
</evidence>
<dbReference type="Gene3D" id="1.10.287.1260">
    <property type="match status" value="1"/>
</dbReference>
<keyword evidence="6 7" id="KW-0472">Membrane</keyword>
<keyword evidence="11" id="KW-1185">Reference proteome</keyword>
<dbReference type="Pfam" id="PF21082">
    <property type="entry name" value="MS_channel_3rd"/>
    <property type="match status" value="1"/>
</dbReference>
<dbReference type="InterPro" id="IPR023408">
    <property type="entry name" value="MscS_beta-dom_sf"/>
</dbReference>
<evidence type="ECO:0000313" key="11">
    <source>
        <dbReference type="Proteomes" id="UP001569963"/>
    </source>
</evidence>
<feature type="transmembrane region" description="Helical" evidence="7">
    <location>
        <begin position="175"/>
        <end position="197"/>
    </location>
</feature>
<sequence>MSFAASSFAASLVSSVTAPSGIPPSSTVSLAAERLLPWGGKGSPETACGDPEPTTACRLVWNVSHNTGFTKFFATWLDRPLTTLLLIILTFVIALIVKNIAHRMITKVTLRMAEGTMSERARERARTIFEGSPALLNKRRAQRAQTLGSVLRSIASVLIMGTALFSILGSLGLNLAPILASASVIGVAVGFGAQNIVKDLLAGLFMLLEDQYGVGDVIDVGSAKGTVEAVTLRVTRMRDVNGVVWYVPNGEIKKVGNESQNWGRAVLDIPVDIHEDTEKVKEILQTTADEMAADESWKAVILEEPSVWGVQALAGDAIVIRVVLKTAPGKQGDVARELRERVKRSFDRAGVTVATPAP</sequence>
<gene>
    <name evidence="10" type="ORF">SM611_27890</name>
</gene>
<dbReference type="Pfam" id="PF00924">
    <property type="entry name" value="MS_channel_2nd"/>
    <property type="match status" value="1"/>
</dbReference>
<dbReference type="PANTHER" id="PTHR30460:SF0">
    <property type="entry name" value="MODERATE CONDUCTANCE MECHANOSENSITIVE CHANNEL YBIO"/>
    <property type="match status" value="1"/>
</dbReference>
<dbReference type="InterPro" id="IPR006685">
    <property type="entry name" value="MscS_channel_2nd"/>
</dbReference>
<keyword evidence="3" id="KW-1003">Cell membrane</keyword>
<evidence type="ECO:0000256" key="1">
    <source>
        <dbReference type="ARBA" id="ARBA00004651"/>
    </source>
</evidence>
<proteinExistence type="inferred from homology"/>
<feature type="domain" description="Mechanosensitive ion channel MscS C-terminal" evidence="9">
    <location>
        <begin position="266"/>
        <end position="351"/>
    </location>
</feature>
<evidence type="ECO:0000256" key="3">
    <source>
        <dbReference type="ARBA" id="ARBA00022475"/>
    </source>
</evidence>
<evidence type="ECO:0000256" key="7">
    <source>
        <dbReference type="SAM" id="Phobius"/>
    </source>
</evidence>
<keyword evidence="5 7" id="KW-1133">Transmembrane helix</keyword>
<comment type="subcellular location">
    <subcellularLocation>
        <location evidence="1">Cell membrane</location>
        <topology evidence="1">Multi-pass membrane protein</topology>
    </subcellularLocation>
</comment>
<dbReference type="EMBL" id="JAXCEI010000014">
    <property type="protein sequence ID" value="MFA1542769.1"/>
    <property type="molecule type" value="Genomic_DNA"/>
</dbReference>
<accession>A0ABV4QLE2</accession>
<dbReference type="Proteomes" id="UP001569963">
    <property type="component" value="Unassembled WGS sequence"/>
</dbReference>
<evidence type="ECO:0000259" key="8">
    <source>
        <dbReference type="Pfam" id="PF00924"/>
    </source>
</evidence>
<evidence type="ECO:0000256" key="2">
    <source>
        <dbReference type="ARBA" id="ARBA00008017"/>
    </source>
</evidence>
<comment type="similarity">
    <text evidence="2">Belongs to the MscS (TC 1.A.23) family.</text>
</comment>
<dbReference type="InterPro" id="IPR011066">
    <property type="entry name" value="MscS_channel_C_sf"/>
</dbReference>
<dbReference type="InterPro" id="IPR049278">
    <property type="entry name" value="MS_channel_C"/>
</dbReference>
<dbReference type="PANTHER" id="PTHR30460">
    <property type="entry name" value="MODERATE CONDUCTANCE MECHANOSENSITIVE CHANNEL YBIO"/>
    <property type="match status" value="1"/>
</dbReference>
<dbReference type="Gene3D" id="3.30.70.100">
    <property type="match status" value="1"/>
</dbReference>
<evidence type="ECO:0000259" key="9">
    <source>
        <dbReference type="Pfam" id="PF21082"/>
    </source>
</evidence>
<feature type="domain" description="Mechanosensitive ion channel MscS" evidence="8">
    <location>
        <begin position="195"/>
        <end position="253"/>
    </location>
</feature>
<evidence type="ECO:0000256" key="4">
    <source>
        <dbReference type="ARBA" id="ARBA00022692"/>
    </source>
</evidence>
<dbReference type="SUPFAM" id="SSF82689">
    <property type="entry name" value="Mechanosensitive channel protein MscS (YggB), C-terminal domain"/>
    <property type="match status" value="1"/>
</dbReference>
<feature type="transmembrane region" description="Helical" evidence="7">
    <location>
        <begin position="149"/>
        <end position="169"/>
    </location>
</feature>
<reference evidence="10 11" key="1">
    <citation type="submission" date="2023-11" db="EMBL/GenBank/DDBJ databases">
        <title>Actinomadura monticuli sp. nov., isolated from volcanic ash.</title>
        <authorList>
            <person name="Lee S.D."/>
            <person name="Yang H."/>
            <person name="Kim I.S."/>
        </authorList>
    </citation>
    <scope>NUCLEOTIDE SEQUENCE [LARGE SCALE GENOMIC DNA]</scope>
    <source>
        <strain evidence="10 11">DLS-62</strain>
    </source>
</reference>
<evidence type="ECO:0000256" key="6">
    <source>
        <dbReference type="ARBA" id="ARBA00023136"/>
    </source>
</evidence>
<dbReference type="Gene3D" id="2.30.30.60">
    <property type="match status" value="1"/>
</dbReference>
<dbReference type="InterPro" id="IPR011014">
    <property type="entry name" value="MscS_channel_TM-2"/>
</dbReference>
<comment type="caution">
    <text evidence="10">The sequence shown here is derived from an EMBL/GenBank/DDBJ whole genome shotgun (WGS) entry which is preliminary data.</text>
</comment>
<dbReference type="SUPFAM" id="SSF50182">
    <property type="entry name" value="Sm-like ribonucleoproteins"/>
    <property type="match status" value="1"/>
</dbReference>